<keyword evidence="2" id="KW-0255">Endonuclease</keyword>
<dbReference type="GO" id="GO:0003677">
    <property type="term" value="F:DNA binding"/>
    <property type="evidence" value="ECO:0007669"/>
    <property type="project" value="UniProtKB-UniRule"/>
</dbReference>
<dbReference type="GO" id="GO:0008821">
    <property type="term" value="F:crossover junction DNA endonuclease activity"/>
    <property type="evidence" value="ECO:0007669"/>
    <property type="project" value="UniProtKB-UniRule"/>
</dbReference>
<dbReference type="GO" id="GO:0005634">
    <property type="term" value="C:nucleus"/>
    <property type="evidence" value="ECO:0007669"/>
    <property type="project" value="UniProtKB-SubCell"/>
</dbReference>
<keyword evidence="2" id="KW-0540">Nuclease</keyword>
<dbReference type="SUPFAM" id="SSF52980">
    <property type="entry name" value="Restriction endonuclease-like"/>
    <property type="match status" value="1"/>
</dbReference>
<keyword evidence="2" id="KW-0234">DNA repair</keyword>
<comment type="cofactor">
    <cofactor evidence="2">
        <name>Mg(2+)</name>
        <dbReference type="ChEBI" id="CHEBI:18420"/>
    </cofactor>
</comment>
<feature type="domain" description="ERCC4" evidence="4">
    <location>
        <begin position="223"/>
        <end position="327"/>
    </location>
</feature>
<dbReference type="GO" id="GO:0031573">
    <property type="term" value="P:mitotic intra-S DNA damage checkpoint signaling"/>
    <property type="evidence" value="ECO:0007669"/>
    <property type="project" value="TreeGrafter"/>
</dbReference>
<dbReference type="AlphaFoldDB" id="A0AA89BV26"/>
<keyword evidence="6" id="KW-1185">Reference proteome</keyword>
<comment type="subcellular location">
    <subcellularLocation>
        <location evidence="2">Nucleus</location>
    </subcellularLocation>
</comment>
<dbReference type="EC" id="3.1.22.-" evidence="2"/>
<dbReference type="Proteomes" id="UP001186944">
    <property type="component" value="Unassembled WGS sequence"/>
</dbReference>
<dbReference type="GO" id="GO:0048257">
    <property type="term" value="F:3'-flap endonuclease activity"/>
    <property type="evidence" value="ECO:0007669"/>
    <property type="project" value="TreeGrafter"/>
</dbReference>
<reference evidence="5" key="1">
    <citation type="submission" date="2019-08" db="EMBL/GenBank/DDBJ databases">
        <title>The improved chromosome-level genome for the pearl oyster Pinctada fucata martensii using PacBio sequencing and Hi-C.</title>
        <authorList>
            <person name="Zheng Z."/>
        </authorList>
    </citation>
    <scope>NUCLEOTIDE SEQUENCE</scope>
    <source>
        <strain evidence="5">ZZ-2019</strain>
        <tissue evidence="5">Adductor muscle</tissue>
    </source>
</reference>
<dbReference type="Gene3D" id="3.40.50.10130">
    <property type="match status" value="1"/>
</dbReference>
<comment type="caution">
    <text evidence="5">The sequence shown here is derived from an EMBL/GenBank/DDBJ whole genome shotgun (WGS) entry which is preliminary data.</text>
</comment>
<dbReference type="EMBL" id="VSWD01000008">
    <property type="protein sequence ID" value="KAK3095641.1"/>
    <property type="molecule type" value="Genomic_DNA"/>
</dbReference>
<accession>A0AA89BV26</accession>
<feature type="compositionally biased region" description="Low complexity" evidence="3">
    <location>
        <begin position="193"/>
        <end position="208"/>
    </location>
</feature>
<keyword evidence="2" id="KW-0460">Magnesium</keyword>
<dbReference type="GO" id="GO:0048476">
    <property type="term" value="C:Holliday junction resolvase complex"/>
    <property type="evidence" value="ECO:0007669"/>
    <property type="project" value="UniProtKB-UniRule"/>
</dbReference>
<keyword evidence="2" id="KW-0233">DNA recombination</keyword>
<organism evidence="5 6">
    <name type="scientific">Pinctada imbricata</name>
    <name type="common">Atlantic pearl-oyster</name>
    <name type="synonym">Pinctada martensii</name>
    <dbReference type="NCBI Taxonomy" id="66713"/>
    <lineage>
        <taxon>Eukaryota</taxon>
        <taxon>Metazoa</taxon>
        <taxon>Spiralia</taxon>
        <taxon>Lophotrochozoa</taxon>
        <taxon>Mollusca</taxon>
        <taxon>Bivalvia</taxon>
        <taxon>Autobranchia</taxon>
        <taxon>Pteriomorphia</taxon>
        <taxon>Pterioida</taxon>
        <taxon>Pterioidea</taxon>
        <taxon>Pteriidae</taxon>
        <taxon>Pinctada</taxon>
    </lineage>
</organism>
<evidence type="ECO:0000256" key="1">
    <source>
        <dbReference type="ARBA" id="ARBA00022801"/>
    </source>
</evidence>
<protein>
    <recommendedName>
        <fullName evidence="2">Crossover junction endonuclease MUS81</fullName>
        <ecNumber evidence="2">3.1.22.-</ecNumber>
    </recommendedName>
</protein>
<proteinExistence type="inferred from homology"/>
<sequence>MRGLISHERFQRSRHYLKSAAECTSRAIVSLELSESAVKSPRQAEKLEGIGGETASRLKKYADEKKFSNSKPMGGIYTSAAGAILVALLECEERQIANGHSPERSILVPEVILKRSARSLSEEELLPEGSTGFCQAWWRIEVLIKRDYIKRRSHHKSPVYTLLPLGRETAHRLRGDDDITSSVMPVPSVNPLRSSVTPRSSSTPTTTTADALYTNDSGKDGIIMLIDCSEMGGDRVALGQLCAMLDKQSVIYKTKRLASGDYGWIWRTYNTEKELPFLVERKRADDLSRSLKEGRFLPQIQKMVVWKNTFTDKGTDSMLYYLLEGHPEDYVVKCADGCQGVGMCGYPNLTQIKVTLPKSR</sequence>
<dbReference type="GO" id="GO:0046872">
    <property type="term" value="F:metal ion binding"/>
    <property type="evidence" value="ECO:0007669"/>
    <property type="project" value="UniProtKB-UniRule"/>
</dbReference>
<gene>
    <name evidence="5" type="ORF">FSP39_017049</name>
</gene>
<evidence type="ECO:0000313" key="5">
    <source>
        <dbReference type="EMBL" id="KAK3095641.1"/>
    </source>
</evidence>
<comment type="similarity">
    <text evidence="2">Belongs to the XPF family.</text>
</comment>
<dbReference type="InterPro" id="IPR036388">
    <property type="entry name" value="WH-like_DNA-bd_sf"/>
</dbReference>
<keyword evidence="2" id="KW-0539">Nucleus</keyword>
<name>A0AA89BV26_PINIB</name>
<dbReference type="InterPro" id="IPR006166">
    <property type="entry name" value="ERCC4_domain"/>
</dbReference>
<comment type="function">
    <text evidence="2">Interacts with EME1 to form a DNA structure-specific endonuclease with substrate preference for branched DNA structures with a 5'-end at the branch nick. Typical substrates include 3'-flap structures, D-loops, replication forks and nicked Holliday junctions. May be required in mitosis for the processing of stalled or collapsed replication fork intermediates. May be required in meiosis for the repair of meiosis-specific double strand breaks subsequent to single-end invasion (SEI).</text>
</comment>
<dbReference type="GO" id="GO:0006308">
    <property type="term" value="P:DNA catabolic process"/>
    <property type="evidence" value="ECO:0007669"/>
    <property type="project" value="UniProtKB-UniRule"/>
</dbReference>
<dbReference type="Gene3D" id="1.10.10.10">
    <property type="entry name" value="Winged helix-like DNA-binding domain superfamily/Winged helix DNA-binding domain"/>
    <property type="match status" value="1"/>
</dbReference>
<dbReference type="PANTHER" id="PTHR13451">
    <property type="entry name" value="CLASS II CROSSOVER JUNCTION ENDONUCLEASE MUS81"/>
    <property type="match status" value="1"/>
</dbReference>
<evidence type="ECO:0000256" key="2">
    <source>
        <dbReference type="RuleBase" id="RU369042"/>
    </source>
</evidence>
<evidence type="ECO:0000259" key="4">
    <source>
        <dbReference type="SMART" id="SM00891"/>
    </source>
</evidence>
<keyword evidence="1 2" id="KW-0378">Hydrolase</keyword>
<comment type="subunit">
    <text evidence="2">Interacts with EME1.</text>
</comment>
<keyword evidence="2" id="KW-0479">Metal-binding</keyword>
<feature type="region of interest" description="Disordered" evidence="3">
    <location>
        <begin position="186"/>
        <end position="210"/>
    </location>
</feature>
<evidence type="ECO:0000256" key="3">
    <source>
        <dbReference type="SAM" id="MobiDB-lite"/>
    </source>
</evidence>
<dbReference type="InterPro" id="IPR033309">
    <property type="entry name" value="Mus81"/>
</dbReference>
<dbReference type="GO" id="GO:0000712">
    <property type="term" value="P:resolution of meiotic recombination intermediates"/>
    <property type="evidence" value="ECO:0007669"/>
    <property type="project" value="TreeGrafter"/>
</dbReference>
<keyword evidence="2" id="KW-0227">DNA damage</keyword>
<dbReference type="Pfam" id="PF02732">
    <property type="entry name" value="ERCC4"/>
    <property type="match status" value="1"/>
</dbReference>
<dbReference type="InterPro" id="IPR011335">
    <property type="entry name" value="Restrct_endonuc-II-like"/>
</dbReference>
<dbReference type="GO" id="GO:0000727">
    <property type="term" value="P:double-strand break repair via break-induced replication"/>
    <property type="evidence" value="ECO:0007669"/>
    <property type="project" value="UniProtKB-UniRule"/>
</dbReference>
<evidence type="ECO:0000313" key="6">
    <source>
        <dbReference type="Proteomes" id="UP001186944"/>
    </source>
</evidence>
<dbReference type="PANTHER" id="PTHR13451:SF0">
    <property type="entry name" value="CROSSOVER JUNCTION ENDONUCLEASE MUS81"/>
    <property type="match status" value="1"/>
</dbReference>
<dbReference type="SMART" id="SM00891">
    <property type="entry name" value="ERCC4"/>
    <property type="match status" value="1"/>
</dbReference>